<sequence>MAHTITLKLQQAAREFTATDAIGFALRGGVKYYDRKLKAHAFTNYQAVLFAKAGNQADFYRETLNPGAIVELFGESIKIDSYEGKNGQAIVLELNNARLGFVDAGQQTQRQQPTQALPQYPTKAPCQQSNVMPFTNFNDDGDDIPF</sequence>
<dbReference type="InterPro" id="IPR012340">
    <property type="entry name" value="NA-bd_OB-fold"/>
</dbReference>
<dbReference type="RefSeq" id="WP_119797349.1">
    <property type="nucleotide sequence ID" value="NZ_CP021659.1"/>
</dbReference>
<name>A0A2U8I4P8_9GAMM</name>
<dbReference type="KEGG" id="fsm:CCS41_06175"/>
<proteinExistence type="predicted"/>
<organism evidence="2 4">
    <name type="scientific">Candidatus Fukatsuia symbiotica</name>
    <dbReference type="NCBI Taxonomy" id="1878942"/>
    <lineage>
        <taxon>Bacteria</taxon>
        <taxon>Pseudomonadati</taxon>
        <taxon>Pseudomonadota</taxon>
        <taxon>Gammaproteobacteria</taxon>
        <taxon>Enterobacterales</taxon>
        <taxon>Yersiniaceae</taxon>
        <taxon>Candidatus Fukatsuia</taxon>
    </lineage>
</organism>
<evidence type="ECO:0000313" key="4">
    <source>
        <dbReference type="Proteomes" id="UP000261875"/>
    </source>
</evidence>
<evidence type="ECO:0000313" key="1">
    <source>
        <dbReference type="EMBL" id="AWK14119.1"/>
    </source>
</evidence>
<dbReference type="SUPFAM" id="SSF50249">
    <property type="entry name" value="Nucleic acid-binding proteins"/>
    <property type="match status" value="1"/>
</dbReference>
<dbReference type="AlphaFoldDB" id="A0A2U8I4P8"/>
<protein>
    <submittedName>
        <fullName evidence="2">Uncharacterized protein</fullName>
    </submittedName>
</protein>
<dbReference type="EMBL" id="CP021659">
    <property type="protein sequence ID" value="AWK14119.1"/>
    <property type="molecule type" value="Genomic_DNA"/>
</dbReference>
<gene>
    <name evidence="1" type="ORF">CCS41_05920</name>
    <name evidence="2" type="ORF">CCS41_05945</name>
    <name evidence="3" type="ORF">CCS41_06175</name>
</gene>
<evidence type="ECO:0000313" key="3">
    <source>
        <dbReference type="EMBL" id="AWK14160.1"/>
    </source>
</evidence>
<dbReference type="EMBL" id="CP021659">
    <property type="protein sequence ID" value="AWK14123.1"/>
    <property type="molecule type" value="Genomic_DNA"/>
</dbReference>
<dbReference type="EMBL" id="CP021659">
    <property type="protein sequence ID" value="AWK14160.1"/>
    <property type="molecule type" value="Genomic_DNA"/>
</dbReference>
<dbReference type="KEGG" id="fsm:CCS41_05920"/>
<dbReference type="KEGG" id="fsm:CCS41_05945"/>
<reference evidence="2 4" key="1">
    <citation type="submission" date="2017-05" db="EMBL/GenBank/DDBJ databases">
        <title>Genome sequence of Candidatus Fukatsuia symbiotica and Candidatus Hamiltonella defensa from Acyrthosiphon pisum strain 5D.</title>
        <authorList>
            <person name="Patel V.A."/>
            <person name="Chevignon G."/>
            <person name="Russell J.A."/>
            <person name="Oliver K.M."/>
        </authorList>
    </citation>
    <scope>NUCLEOTIDE SEQUENCE [LARGE SCALE GENOMIC DNA]</scope>
    <source>
        <strain evidence="2 4">5D</strain>
    </source>
</reference>
<dbReference type="OrthoDB" id="6506869at2"/>
<evidence type="ECO:0000313" key="2">
    <source>
        <dbReference type="EMBL" id="AWK14123.1"/>
    </source>
</evidence>
<accession>A0A2U8I4P8</accession>
<dbReference type="Proteomes" id="UP000261875">
    <property type="component" value="Chromosome"/>
</dbReference>
<keyword evidence="4" id="KW-1185">Reference proteome</keyword>